<dbReference type="AlphaFoldDB" id="A0A0A9HXI5"/>
<sequence>MGQRPFKLFYSSSICF</sequence>
<protein>
    <submittedName>
        <fullName evidence="1">Uncharacterized protein</fullName>
    </submittedName>
</protein>
<evidence type="ECO:0000313" key="1">
    <source>
        <dbReference type="EMBL" id="JAE39576.1"/>
    </source>
</evidence>
<reference evidence="1" key="2">
    <citation type="journal article" date="2015" name="Data Brief">
        <title>Shoot transcriptome of the giant reed, Arundo donax.</title>
        <authorList>
            <person name="Barrero R.A."/>
            <person name="Guerrero F.D."/>
            <person name="Moolhuijzen P."/>
            <person name="Goolsby J.A."/>
            <person name="Tidwell J."/>
            <person name="Bellgard S.E."/>
            <person name="Bellgard M.I."/>
        </authorList>
    </citation>
    <scope>NUCLEOTIDE SEQUENCE</scope>
    <source>
        <tissue evidence="1">Shoot tissue taken approximately 20 cm above the soil surface</tissue>
    </source>
</reference>
<reference evidence="1" key="1">
    <citation type="submission" date="2014-09" db="EMBL/GenBank/DDBJ databases">
        <authorList>
            <person name="Magalhaes I.L.F."/>
            <person name="Oliveira U."/>
            <person name="Santos F.R."/>
            <person name="Vidigal T.H.D.A."/>
            <person name="Brescovit A.D."/>
            <person name="Santos A.J."/>
        </authorList>
    </citation>
    <scope>NUCLEOTIDE SEQUENCE</scope>
    <source>
        <tissue evidence="1">Shoot tissue taken approximately 20 cm above the soil surface</tissue>
    </source>
</reference>
<organism evidence="1">
    <name type="scientific">Arundo donax</name>
    <name type="common">Giant reed</name>
    <name type="synonym">Donax arundinaceus</name>
    <dbReference type="NCBI Taxonomy" id="35708"/>
    <lineage>
        <taxon>Eukaryota</taxon>
        <taxon>Viridiplantae</taxon>
        <taxon>Streptophyta</taxon>
        <taxon>Embryophyta</taxon>
        <taxon>Tracheophyta</taxon>
        <taxon>Spermatophyta</taxon>
        <taxon>Magnoliopsida</taxon>
        <taxon>Liliopsida</taxon>
        <taxon>Poales</taxon>
        <taxon>Poaceae</taxon>
        <taxon>PACMAD clade</taxon>
        <taxon>Arundinoideae</taxon>
        <taxon>Arundineae</taxon>
        <taxon>Arundo</taxon>
    </lineage>
</organism>
<accession>A0A0A9HXI5</accession>
<proteinExistence type="predicted"/>
<dbReference type="EMBL" id="GBRH01158320">
    <property type="protein sequence ID" value="JAE39576.1"/>
    <property type="molecule type" value="Transcribed_RNA"/>
</dbReference>
<name>A0A0A9HXI5_ARUDO</name>